<dbReference type="GO" id="GO:0003676">
    <property type="term" value="F:nucleic acid binding"/>
    <property type="evidence" value="ECO:0007669"/>
    <property type="project" value="InterPro"/>
</dbReference>
<reference evidence="4" key="4">
    <citation type="submission" date="2025-09" db="UniProtKB">
        <authorList>
            <consortium name="Ensembl"/>
        </authorList>
    </citation>
    <scope>IDENTIFICATION</scope>
    <source>
        <strain evidence="4">HNI</strain>
    </source>
</reference>
<dbReference type="InterPro" id="IPR039015">
    <property type="entry name" value="ENDOD1"/>
</dbReference>
<name>A0A3P9MP06_ORYLA</name>
<dbReference type="SMART" id="SM00477">
    <property type="entry name" value="NUC"/>
    <property type="match status" value="1"/>
</dbReference>
<dbReference type="SMART" id="SM00892">
    <property type="entry name" value="Endonuclease_NS"/>
    <property type="match status" value="1"/>
</dbReference>
<evidence type="ECO:0000259" key="2">
    <source>
        <dbReference type="SMART" id="SM00477"/>
    </source>
</evidence>
<feature type="domain" description="DNA/RNA non-specific endonuclease/pyrophosphatase/phosphodiesterase" evidence="3">
    <location>
        <begin position="60"/>
        <end position="257"/>
    </location>
</feature>
<evidence type="ECO:0000313" key="4">
    <source>
        <dbReference type="Ensembl" id="ENSORLP00020034587.1"/>
    </source>
</evidence>
<dbReference type="InterPro" id="IPR044929">
    <property type="entry name" value="DNA/RNA_non-sp_Endonuclease_sf"/>
</dbReference>
<evidence type="ECO:0000259" key="3">
    <source>
        <dbReference type="SMART" id="SM00892"/>
    </source>
</evidence>
<dbReference type="GO" id="GO:0016787">
    <property type="term" value="F:hydrolase activity"/>
    <property type="evidence" value="ECO:0007669"/>
    <property type="project" value="InterPro"/>
</dbReference>
<evidence type="ECO:0000256" key="1">
    <source>
        <dbReference type="SAM" id="SignalP"/>
    </source>
</evidence>
<sequence length="296" mass="34281">VFLYLLSALLKFCFRPLMSTLADCPGFFLDETPPVIPNILEGGNILDQNRYKVICQTFENKRRFLTLYDTTNKIPVFSAYRFTGAAETGRPKDRDIWKIEPQALNSDYVNNQGYNRGHLYPNCHAQDWNDKLSTFTLTNVVPQSIPFNSGSWAQMERCTKCFMENNCINANGRIEAFVVAGAEPGETKLNNKVSIPSRMWSAFCCYNSRDGVWLSKAYWGHNQPNMCDLDERSLQGMQMEMLVENHLHHFLHQRPPSLLLQVKHLFQQCLGQLYWLHHKHPILSQQPMRRPCLPHL</sequence>
<protein>
    <submittedName>
        <fullName evidence="4">Uncharacterized protein</fullName>
    </submittedName>
</protein>
<dbReference type="SUPFAM" id="SSF54060">
    <property type="entry name" value="His-Me finger endonucleases"/>
    <property type="match status" value="1"/>
</dbReference>
<reference evidence="4" key="3">
    <citation type="submission" date="2025-08" db="UniProtKB">
        <authorList>
            <consortium name="Ensembl"/>
        </authorList>
    </citation>
    <scope>IDENTIFICATION</scope>
    <source>
        <strain evidence="4">HNI</strain>
    </source>
</reference>
<accession>A0A3P9MP06</accession>
<dbReference type="InterPro" id="IPR020821">
    <property type="entry name" value="ENPP1-3/EXOG-like_nuc-like"/>
</dbReference>
<feature type="domain" description="ENPP1-3/EXOG-like endonuclease/phosphodiesterase" evidence="2">
    <location>
        <begin position="61"/>
        <end position="257"/>
    </location>
</feature>
<dbReference type="Gene3D" id="3.40.570.10">
    <property type="entry name" value="Extracellular Endonuclease, subunit A"/>
    <property type="match status" value="1"/>
</dbReference>
<feature type="chain" id="PRO_5017938000" evidence="1">
    <location>
        <begin position="20"/>
        <end position="296"/>
    </location>
</feature>
<keyword evidence="1" id="KW-0732">Signal</keyword>
<dbReference type="PANTHER" id="PTHR21472:SF15">
    <property type="entry name" value="ENDONUCLEASE DOMAIN-CONTAINING 1 PROTEIN-RELATED"/>
    <property type="match status" value="1"/>
</dbReference>
<organism evidence="4 5">
    <name type="scientific">Oryzias latipes</name>
    <name type="common">Japanese rice fish</name>
    <name type="synonym">Japanese killifish</name>
    <dbReference type="NCBI Taxonomy" id="8090"/>
    <lineage>
        <taxon>Eukaryota</taxon>
        <taxon>Metazoa</taxon>
        <taxon>Chordata</taxon>
        <taxon>Craniata</taxon>
        <taxon>Vertebrata</taxon>
        <taxon>Euteleostomi</taxon>
        <taxon>Actinopterygii</taxon>
        <taxon>Neopterygii</taxon>
        <taxon>Teleostei</taxon>
        <taxon>Neoteleostei</taxon>
        <taxon>Acanthomorphata</taxon>
        <taxon>Ovalentaria</taxon>
        <taxon>Atherinomorphae</taxon>
        <taxon>Beloniformes</taxon>
        <taxon>Adrianichthyidae</taxon>
        <taxon>Oryziinae</taxon>
        <taxon>Oryzias</taxon>
    </lineage>
</organism>
<dbReference type="AlphaFoldDB" id="A0A3P9MP06"/>
<dbReference type="GO" id="GO:0046872">
    <property type="term" value="F:metal ion binding"/>
    <property type="evidence" value="ECO:0007669"/>
    <property type="project" value="InterPro"/>
</dbReference>
<dbReference type="InterPro" id="IPR044925">
    <property type="entry name" value="His-Me_finger_sf"/>
</dbReference>
<reference key="1">
    <citation type="journal article" date="2007" name="Nature">
        <title>The medaka draft genome and insights into vertebrate genome evolution.</title>
        <authorList>
            <person name="Kasahara M."/>
            <person name="Naruse K."/>
            <person name="Sasaki S."/>
            <person name="Nakatani Y."/>
            <person name="Qu W."/>
            <person name="Ahsan B."/>
            <person name="Yamada T."/>
            <person name="Nagayasu Y."/>
            <person name="Doi K."/>
            <person name="Kasai Y."/>
            <person name="Jindo T."/>
            <person name="Kobayashi D."/>
            <person name="Shimada A."/>
            <person name="Toyoda A."/>
            <person name="Kuroki Y."/>
            <person name="Fujiyama A."/>
            <person name="Sasaki T."/>
            <person name="Shimizu A."/>
            <person name="Asakawa S."/>
            <person name="Shimizu N."/>
            <person name="Hashimoto S."/>
            <person name="Yang J."/>
            <person name="Lee Y."/>
            <person name="Matsushima K."/>
            <person name="Sugano S."/>
            <person name="Sakaizumi M."/>
            <person name="Narita T."/>
            <person name="Ohishi K."/>
            <person name="Haga S."/>
            <person name="Ohta F."/>
            <person name="Nomoto H."/>
            <person name="Nogata K."/>
            <person name="Morishita T."/>
            <person name="Endo T."/>
            <person name="Shin-I T."/>
            <person name="Takeda H."/>
            <person name="Morishita S."/>
            <person name="Kohara Y."/>
        </authorList>
    </citation>
    <scope>NUCLEOTIDE SEQUENCE [LARGE SCALE GENOMIC DNA]</scope>
    <source>
        <strain>Hd-rR</strain>
    </source>
</reference>
<proteinExistence type="predicted"/>
<dbReference type="Ensembl" id="ENSORLT00020035477.1">
    <property type="protein sequence ID" value="ENSORLP00020034587.1"/>
    <property type="gene ID" value="ENSORLG00020021127.1"/>
</dbReference>
<dbReference type="Proteomes" id="UP000265180">
    <property type="component" value="Chromosome 18"/>
</dbReference>
<dbReference type="Pfam" id="PF01223">
    <property type="entry name" value="Endonuclease_NS"/>
    <property type="match status" value="1"/>
</dbReference>
<dbReference type="PANTHER" id="PTHR21472">
    <property type="entry name" value="ENDONUCLEASE DOMAIN-CONTAINING 1 PROTEIN ENDOD1"/>
    <property type="match status" value="1"/>
</dbReference>
<feature type="signal peptide" evidence="1">
    <location>
        <begin position="1"/>
        <end position="19"/>
    </location>
</feature>
<evidence type="ECO:0000313" key="5">
    <source>
        <dbReference type="Proteomes" id="UP000265180"/>
    </source>
</evidence>
<dbReference type="InterPro" id="IPR001604">
    <property type="entry name" value="Endo_G_ENPP1-like_dom"/>
</dbReference>
<reference evidence="4 5" key="2">
    <citation type="submission" date="2017-04" db="EMBL/GenBank/DDBJ databases">
        <title>CpG methylation of centromeres and impact of large insertions on vertebrate speciation.</title>
        <authorList>
            <person name="Ichikawa K."/>
            <person name="Yoshimura J."/>
            <person name="Morishita S."/>
        </authorList>
    </citation>
    <scope>NUCLEOTIDE SEQUENCE</scope>
    <source>
        <strain evidence="4 5">HNI</strain>
    </source>
</reference>